<keyword evidence="1" id="KW-0614">Plasmid</keyword>
<evidence type="ECO:0000313" key="1">
    <source>
        <dbReference type="EMBL" id="RAK47644.1"/>
    </source>
</evidence>
<comment type="caution">
    <text evidence="1">The sequence shown here is derived from an EMBL/GenBank/DDBJ whole genome shotgun (WGS) entry which is preliminary data.</text>
</comment>
<evidence type="ECO:0000313" key="2">
    <source>
        <dbReference type="Proteomes" id="UP000249579"/>
    </source>
</evidence>
<dbReference type="OrthoDB" id="9924579at2"/>
<dbReference type="Proteomes" id="UP000249579">
    <property type="component" value="Plasmid pZKMB2"/>
</dbReference>
<name>A0A328A189_9STAP</name>
<evidence type="ECO:0008006" key="3">
    <source>
        <dbReference type="Google" id="ProtNLM"/>
    </source>
</evidence>
<dbReference type="EMBL" id="PZJG01000031">
    <property type="protein sequence ID" value="RAK47644.1"/>
    <property type="molecule type" value="Genomic_DNA"/>
</dbReference>
<geneLocation type="plasmid" evidence="2">
    <name>pzkmb2</name>
</geneLocation>
<dbReference type="PROSITE" id="PS51257">
    <property type="entry name" value="PROKAR_LIPOPROTEIN"/>
    <property type="match status" value="1"/>
</dbReference>
<dbReference type="AlphaFoldDB" id="A0A328A189"/>
<accession>A0A328A189</accession>
<gene>
    <name evidence="1" type="ORF">BHX94_12360</name>
</gene>
<dbReference type="RefSeq" id="WP_111744443.1">
    <property type="nucleotide sequence ID" value="NZ_CM009973.1"/>
</dbReference>
<proteinExistence type="predicted"/>
<organism evidence="1 2">
    <name type="scientific">Macrococcoides bohemicum</name>
    <dbReference type="NCBI Taxonomy" id="1903056"/>
    <lineage>
        <taxon>Bacteria</taxon>
        <taxon>Bacillati</taxon>
        <taxon>Bacillota</taxon>
        <taxon>Bacilli</taxon>
        <taxon>Bacillales</taxon>
        <taxon>Staphylococcaceae</taxon>
        <taxon>Macrococcoides</taxon>
    </lineage>
</organism>
<protein>
    <recommendedName>
        <fullName evidence="3">Lipoprotein</fullName>
    </recommendedName>
</protein>
<sequence>MKKTNGLSKVLVTLIAGSFILTGCGKSEGVDVLKGKTFEATQNGDNEYLLTFRDDGTLQVKENGNLGRTDEGEYKVSEKKDKKGYYKVTFDKLDQNAGYVDETPEAGYWYLDKDKENNPMLRNVEMDCSEVNYFKSGKDRGKCYPYVPSKEKEKKRDTEIEDSDVVYLKEK</sequence>
<reference evidence="1 2" key="1">
    <citation type="journal article" date="2018" name="Front. Microbiol.">
        <title>Description and Comparative Genomics of Macrococcus caseolyticus subsp. hominis subsp. nov., Macrococcus goetzii sp. nov., Macrococcus epidermidis sp. nov., and Macrococcus bohemicus sp. nov., Novel Macrococci From Human Clinical Material With Virulence Potential and Suspected Uptake of Foreign DNA by Natural Transformation.</title>
        <authorList>
            <person name="Maslanova I."/>
            <person name="Wertheimer Z."/>
            <person name="Sedlacek I."/>
            <person name="Svec P."/>
            <person name="Indrakova A."/>
            <person name="Kovarovic V."/>
            <person name="Schumann P."/>
            <person name="Sproer C."/>
            <person name="Kralova S."/>
            <person name="Sedo O."/>
            <person name="Kristofova L."/>
            <person name="Vrbovska V."/>
            <person name="Fuzik T."/>
            <person name="Petras P."/>
            <person name="Zdrahal Z."/>
            <person name="Ruzickova V."/>
            <person name="Doskar J."/>
            <person name="Pantucek R."/>
        </authorList>
    </citation>
    <scope>NUCLEOTIDE SEQUENCE [LARGE SCALE GENOMIC DNA]</scope>
    <source>
        <strain evidence="1 2">03/115</strain>
        <plasmid evidence="1">pZKMB2</plasmid>
    </source>
</reference>